<proteinExistence type="predicted"/>
<reference evidence="2" key="1">
    <citation type="journal article" date="2021" name="Nat. Commun.">
        <title>Genetic determinants of endophytism in the Arabidopsis root mycobiome.</title>
        <authorList>
            <person name="Mesny F."/>
            <person name="Miyauchi S."/>
            <person name="Thiergart T."/>
            <person name="Pickel B."/>
            <person name="Atanasova L."/>
            <person name="Karlsson M."/>
            <person name="Huettel B."/>
            <person name="Barry K.W."/>
            <person name="Haridas S."/>
            <person name="Chen C."/>
            <person name="Bauer D."/>
            <person name="Andreopoulos W."/>
            <person name="Pangilinan J."/>
            <person name="LaButti K."/>
            <person name="Riley R."/>
            <person name="Lipzen A."/>
            <person name="Clum A."/>
            <person name="Drula E."/>
            <person name="Henrissat B."/>
            <person name="Kohler A."/>
            <person name="Grigoriev I.V."/>
            <person name="Martin F.M."/>
            <person name="Hacquard S."/>
        </authorList>
    </citation>
    <scope>NUCLEOTIDE SEQUENCE</scope>
    <source>
        <strain evidence="2">MPI-CAGE-AT-0016</strain>
    </source>
</reference>
<feature type="region of interest" description="Disordered" evidence="1">
    <location>
        <begin position="260"/>
        <end position="282"/>
    </location>
</feature>
<protein>
    <submittedName>
        <fullName evidence="2">Uncharacterized protein</fullName>
    </submittedName>
</protein>
<sequence length="282" mass="31549">MSMFLKEFSQEPELGPSWVWAVIVWLEQNVSQTHEVSKTLRAACVTSNDVVTRYWQNKGMRLLTHSSLEELEFLTTNLQNSDPGPTEADVLGFSSPGPATVHVDDLLIFKTWEIQWPSPLGMFEKLFMPSKGIRHMGVQYDSVAEYEMWSDSCLIGYVVETGTAVEAFYIVLPPDVFEDAPGHEAAASDTEDWDLPPADSIVLDIFMDPRKTGIREGALTEFWLETKRFHAVPWDVVESRAPVLVQGLIRDLGSIEDQIRDKQSSRSVGGGGDRQDKGAGRV</sequence>
<evidence type="ECO:0000313" key="2">
    <source>
        <dbReference type="EMBL" id="KAH7367492.1"/>
    </source>
</evidence>
<evidence type="ECO:0000313" key="3">
    <source>
        <dbReference type="Proteomes" id="UP000813385"/>
    </source>
</evidence>
<evidence type="ECO:0000256" key="1">
    <source>
        <dbReference type="SAM" id="MobiDB-lite"/>
    </source>
</evidence>
<organism evidence="2 3">
    <name type="scientific">Plectosphaerella cucumerina</name>
    <dbReference type="NCBI Taxonomy" id="40658"/>
    <lineage>
        <taxon>Eukaryota</taxon>
        <taxon>Fungi</taxon>
        <taxon>Dikarya</taxon>
        <taxon>Ascomycota</taxon>
        <taxon>Pezizomycotina</taxon>
        <taxon>Sordariomycetes</taxon>
        <taxon>Hypocreomycetidae</taxon>
        <taxon>Glomerellales</taxon>
        <taxon>Plectosphaerellaceae</taxon>
        <taxon>Plectosphaerella</taxon>
    </lineage>
</organism>
<feature type="compositionally biased region" description="Basic and acidic residues" evidence="1">
    <location>
        <begin position="273"/>
        <end position="282"/>
    </location>
</feature>
<comment type="caution">
    <text evidence="2">The sequence shown here is derived from an EMBL/GenBank/DDBJ whole genome shotgun (WGS) entry which is preliminary data.</text>
</comment>
<gene>
    <name evidence="2" type="ORF">B0T11DRAFT_295295</name>
</gene>
<dbReference type="EMBL" id="JAGPXD010000002">
    <property type="protein sequence ID" value="KAH7367492.1"/>
    <property type="molecule type" value="Genomic_DNA"/>
</dbReference>
<dbReference type="AlphaFoldDB" id="A0A8K0TQL3"/>
<name>A0A8K0TQL3_9PEZI</name>
<accession>A0A8K0TQL3</accession>
<keyword evidence="3" id="KW-1185">Reference proteome</keyword>
<dbReference type="Proteomes" id="UP000813385">
    <property type="component" value="Unassembled WGS sequence"/>
</dbReference>